<accession>A0A6I1MHV5</accession>
<dbReference type="RefSeq" id="WP_152888345.1">
    <property type="nucleotide sequence ID" value="NZ_WHJC01000040.1"/>
</dbReference>
<dbReference type="Gene3D" id="1.10.3090.10">
    <property type="entry name" value="cca-adding enzyme, domain 2"/>
    <property type="match status" value="1"/>
</dbReference>
<dbReference type="NCBIfam" id="TIGR00277">
    <property type="entry name" value="HDIG"/>
    <property type="match status" value="1"/>
</dbReference>
<evidence type="ECO:0000313" key="3">
    <source>
        <dbReference type="EMBL" id="MPQ43116.1"/>
    </source>
</evidence>
<keyword evidence="4" id="KW-1185">Reference proteome</keyword>
<dbReference type="InterPro" id="IPR050124">
    <property type="entry name" value="tRNA_CCA-adding_enzyme"/>
</dbReference>
<dbReference type="InterPro" id="IPR006675">
    <property type="entry name" value="HDIG_dom"/>
</dbReference>
<evidence type="ECO:0000256" key="1">
    <source>
        <dbReference type="ARBA" id="ARBA00022741"/>
    </source>
</evidence>
<dbReference type="Proteomes" id="UP000430345">
    <property type="component" value="Unassembled WGS sequence"/>
</dbReference>
<sequence length="217" mass="25480">MEEKDLFLHISKHLMEDEKPSIYFEKLKKQNYFKNTALQCVAELEGIPQEPKYHPEGDVWTHTMQVTDWAAKYRDLAHNKLEFMWGAFLHDIGKITTTIKRKGRWTSYNHDMVGSKMGEEILIKLSNNRDFNKKVTMLIKHHMSYLYVAKNLPFGDIKELVSSGDIHDIALVTFCDRVGRGEMSIERKKEILDDINNFVEEMERRGAKNIQKLNITF</sequence>
<feature type="domain" description="HD" evidence="2">
    <location>
        <begin position="59"/>
        <end position="144"/>
    </location>
</feature>
<dbReference type="PANTHER" id="PTHR47545">
    <property type="entry name" value="MULTIFUNCTIONAL CCA PROTEIN"/>
    <property type="match status" value="1"/>
</dbReference>
<dbReference type="OrthoDB" id="9805698at2"/>
<comment type="caution">
    <text evidence="3">The sequence shown here is derived from an EMBL/GenBank/DDBJ whole genome shotgun (WGS) entry which is preliminary data.</text>
</comment>
<gene>
    <name evidence="3" type="ORF">GBZ86_04990</name>
</gene>
<dbReference type="InterPro" id="IPR003607">
    <property type="entry name" value="HD/PDEase_dom"/>
</dbReference>
<organism evidence="3 4">
    <name type="scientific">Clostridium tarantellae</name>
    <dbReference type="NCBI Taxonomy" id="39493"/>
    <lineage>
        <taxon>Bacteria</taxon>
        <taxon>Bacillati</taxon>
        <taxon>Bacillota</taxon>
        <taxon>Clostridia</taxon>
        <taxon>Eubacteriales</taxon>
        <taxon>Clostridiaceae</taxon>
        <taxon>Clostridium</taxon>
    </lineage>
</organism>
<dbReference type="Pfam" id="PF01966">
    <property type="entry name" value="HD"/>
    <property type="match status" value="1"/>
</dbReference>
<dbReference type="GO" id="GO:0000166">
    <property type="term" value="F:nucleotide binding"/>
    <property type="evidence" value="ECO:0007669"/>
    <property type="project" value="UniProtKB-KW"/>
</dbReference>
<protein>
    <submittedName>
        <fullName evidence="3">HDIG domain-containing protein</fullName>
    </submittedName>
</protein>
<evidence type="ECO:0000259" key="2">
    <source>
        <dbReference type="Pfam" id="PF01966"/>
    </source>
</evidence>
<dbReference type="AlphaFoldDB" id="A0A6I1MHV5"/>
<keyword evidence="1" id="KW-0547">Nucleotide-binding</keyword>
<proteinExistence type="predicted"/>
<dbReference type="PANTHER" id="PTHR47545:SF2">
    <property type="entry name" value="CC-ADDING TRNA NUCLEOTIDYLTRANSFERASE"/>
    <property type="match status" value="1"/>
</dbReference>
<dbReference type="InterPro" id="IPR006674">
    <property type="entry name" value="HD_domain"/>
</dbReference>
<dbReference type="CDD" id="cd00077">
    <property type="entry name" value="HDc"/>
    <property type="match status" value="1"/>
</dbReference>
<dbReference type="SUPFAM" id="SSF109604">
    <property type="entry name" value="HD-domain/PDEase-like"/>
    <property type="match status" value="1"/>
</dbReference>
<reference evidence="3 4" key="1">
    <citation type="submission" date="2019-10" db="EMBL/GenBank/DDBJ databases">
        <title>The Genome Sequence of Clostridium tarantellae Isolated from Fish Brain.</title>
        <authorList>
            <person name="Bano L."/>
            <person name="Kiel M."/>
            <person name="Sales G."/>
            <person name="Doxey A.C."/>
            <person name="Mansfield M.J."/>
            <person name="Schiavone M."/>
            <person name="Rossetto O."/>
            <person name="Pirazzini M."/>
            <person name="Dobrindt U."/>
            <person name="Montecucco C."/>
        </authorList>
    </citation>
    <scope>NUCLEOTIDE SEQUENCE [LARGE SCALE GENOMIC DNA]</scope>
    <source>
        <strain evidence="3 4">DSM 3997</strain>
    </source>
</reference>
<name>A0A6I1MHV5_9CLOT</name>
<dbReference type="EMBL" id="WHJC01000040">
    <property type="protein sequence ID" value="MPQ43116.1"/>
    <property type="molecule type" value="Genomic_DNA"/>
</dbReference>
<evidence type="ECO:0000313" key="4">
    <source>
        <dbReference type="Proteomes" id="UP000430345"/>
    </source>
</evidence>